<reference evidence="4" key="2">
    <citation type="submission" date="2020-09" db="EMBL/GenBank/DDBJ databases">
        <authorList>
            <person name="Sun Q."/>
            <person name="Ohkuma M."/>
        </authorList>
    </citation>
    <scope>NUCLEOTIDE SEQUENCE</scope>
    <source>
        <strain evidence="4">JCM 12580</strain>
    </source>
</reference>
<dbReference type="GO" id="GO:0032259">
    <property type="term" value="P:methylation"/>
    <property type="evidence" value="ECO:0007669"/>
    <property type="project" value="UniProtKB-KW"/>
</dbReference>
<dbReference type="EMBL" id="BMNQ01000002">
    <property type="protein sequence ID" value="GGJ83575.1"/>
    <property type="molecule type" value="Genomic_DNA"/>
</dbReference>
<dbReference type="InterPro" id="IPR029063">
    <property type="entry name" value="SAM-dependent_MTases_sf"/>
</dbReference>
<dbReference type="Gene3D" id="3.40.50.150">
    <property type="entry name" value="Vaccinia Virus protein VP39"/>
    <property type="match status" value="1"/>
</dbReference>
<dbReference type="PANTHER" id="PTHR43861:SF1">
    <property type="entry name" value="TRANS-ACONITATE 2-METHYLTRANSFERASE"/>
    <property type="match status" value="1"/>
</dbReference>
<evidence type="ECO:0000256" key="1">
    <source>
        <dbReference type="ARBA" id="ARBA00022603"/>
    </source>
</evidence>
<keyword evidence="2" id="KW-0808">Transferase</keyword>
<dbReference type="Proteomes" id="UP000658382">
    <property type="component" value="Unassembled WGS sequence"/>
</dbReference>
<name>A0A917PLW6_9BACI</name>
<dbReference type="InterPro" id="IPR041698">
    <property type="entry name" value="Methyltransf_25"/>
</dbReference>
<protein>
    <submittedName>
        <fullName evidence="4">Methyltransferase</fullName>
    </submittedName>
</protein>
<dbReference type="AlphaFoldDB" id="A0A917PLW6"/>
<accession>A0A917PLW6</accession>
<keyword evidence="1 4" id="KW-0489">Methyltransferase</keyword>
<evidence type="ECO:0000313" key="5">
    <source>
        <dbReference type="Proteomes" id="UP000658382"/>
    </source>
</evidence>
<keyword evidence="5" id="KW-1185">Reference proteome</keyword>
<comment type="caution">
    <text evidence="4">The sequence shown here is derived from an EMBL/GenBank/DDBJ whole genome shotgun (WGS) entry which is preliminary data.</text>
</comment>
<dbReference type="RefSeq" id="WP_229671643.1">
    <property type="nucleotide sequence ID" value="NZ_BMNQ01000002.1"/>
</dbReference>
<sequence length="250" mass="28708">MSYHQMAHYYDLLMEDAPYDKWASFTEQIIQLSGKKVESIVDLGCGTGQITTRLGKSGYRMIGVDISSDMLSVADQRANAENISAQWLMQDLRTLNGIENQDMAVSYCDVLNYVTEVDELRAVFKNIAATLKPNGLFIFDIHSLNHVENNLANQTFAEVRDTISSIWFCLEGERPGEMYHDLTFFVEDDGQYARFDEWHHQRTFPVDFYERLLNDAGFDIHLISSDFLPENDNISGETERIFITSVKRSE</sequence>
<proteinExistence type="predicted"/>
<dbReference type="Pfam" id="PF13649">
    <property type="entry name" value="Methyltransf_25"/>
    <property type="match status" value="1"/>
</dbReference>
<dbReference type="SUPFAM" id="SSF53335">
    <property type="entry name" value="S-adenosyl-L-methionine-dependent methyltransferases"/>
    <property type="match status" value="1"/>
</dbReference>
<dbReference type="GO" id="GO:0008168">
    <property type="term" value="F:methyltransferase activity"/>
    <property type="evidence" value="ECO:0007669"/>
    <property type="project" value="UniProtKB-KW"/>
</dbReference>
<feature type="domain" description="Methyltransferase" evidence="3">
    <location>
        <begin position="40"/>
        <end position="135"/>
    </location>
</feature>
<evidence type="ECO:0000256" key="2">
    <source>
        <dbReference type="ARBA" id="ARBA00022679"/>
    </source>
</evidence>
<dbReference type="CDD" id="cd02440">
    <property type="entry name" value="AdoMet_MTases"/>
    <property type="match status" value="1"/>
</dbReference>
<dbReference type="Gene3D" id="2.20.25.110">
    <property type="entry name" value="S-adenosyl-L-methionine-dependent methyltransferases"/>
    <property type="match status" value="1"/>
</dbReference>
<reference evidence="4" key="1">
    <citation type="journal article" date="2014" name="Int. J. Syst. Evol. Microbiol.">
        <title>Complete genome sequence of Corynebacterium casei LMG S-19264T (=DSM 44701T), isolated from a smear-ripened cheese.</title>
        <authorList>
            <consortium name="US DOE Joint Genome Institute (JGI-PGF)"/>
            <person name="Walter F."/>
            <person name="Albersmeier A."/>
            <person name="Kalinowski J."/>
            <person name="Ruckert C."/>
        </authorList>
    </citation>
    <scope>NUCLEOTIDE SEQUENCE</scope>
    <source>
        <strain evidence="4">JCM 12580</strain>
    </source>
</reference>
<dbReference type="PANTHER" id="PTHR43861">
    <property type="entry name" value="TRANS-ACONITATE 2-METHYLTRANSFERASE-RELATED"/>
    <property type="match status" value="1"/>
</dbReference>
<evidence type="ECO:0000313" key="4">
    <source>
        <dbReference type="EMBL" id="GGJ83575.1"/>
    </source>
</evidence>
<gene>
    <name evidence="4" type="ORF">GCM10007063_02590</name>
</gene>
<evidence type="ECO:0000259" key="3">
    <source>
        <dbReference type="Pfam" id="PF13649"/>
    </source>
</evidence>
<organism evidence="4 5">
    <name type="scientific">Lentibacillus kapialis</name>
    <dbReference type="NCBI Taxonomy" id="340214"/>
    <lineage>
        <taxon>Bacteria</taxon>
        <taxon>Bacillati</taxon>
        <taxon>Bacillota</taxon>
        <taxon>Bacilli</taxon>
        <taxon>Bacillales</taxon>
        <taxon>Bacillaceae</taxon>
        <taxon>Lentibacillus</taxon>
    </lineage>
</organism>